<keyword evidence="2" id="KW-1185">Reference proteome</keyword>
<sequence>MKFHPDNRCVDYYEKDRIVFEEPQYHRHQHHHQNLFNDIHHGDTSRFKVEQRIKDNYCHGGHSAGEERRVVTYKVEETLGYLVDEGGKDGGYYSECDARPSYLLNINAVCMGAVKGSINE</sequence>
<reference evidence="1 2" key="2">
    <citation type="journal article" date="2017" name="Nature">
        <title>The Apostasia genome and the evolution of orchids.</title>
        <authorList>
            <person name="Zhang G.Q."/>
            <person name="Liu K.W."/>
            <person name="Li Z."/>
            <person name="Lohaus R."/>
            <person name="Hsiao Y.Y."/>
            <person name="Niu S.C."/>
            <person name="Wang J.Y."/>
            <person name="Lin Y.C."/>
            <person name="Xu Q."/>
            <person name="Chen L.J."/>
            <person name="Yoshida K."/>
            <person name="Fujiwara S."/>
            <person name="Wang Z.W."/>
            <person name="Zhang Y.Q."/>
            <person name="Mitsuda N."/>
            <person name="Wang M."/>
            <person name="Liu G.H."/>
            <person name="Pecoraro L."/>
            <person name="Huang H.X."/>
            <person name="Xiao X.J."/>
            <person name="Lin M."/>
            <person name="Wu X.Y."/>
            <person name="Wu W.L."/>
            <person name="Chen Y.Y."/>
            <person name="Chang S.B."/>
            <person name="Sakamoto S."/>
            <person name="Ohme-Takagi M."/>
            <person name="Yagi M."/>
            <person name="Zeng S.J."/>
            <person name="Shen C.Y."/>
            <person name="Yeh C.M."/>
            <person name="Luo Y.B."/>
            <person name="Tsai W.C."/>
            <person name="Van de Peer Y."/>
            <person name="Liu Z.J."/>
        </authorList>
    </citation>
    <scope>NUCLEOTIDE SEQUENCE [LARGE SCALE GENOMIC DNA]</scope>
    <source>
        <tissue evidence="1">The whole plant</tissue>
    </source>
</reference>
<protein>
    <submittedName>
        <fullName evidence="1">Uncharacterized protein</fullName>
    </submittedName>
</protein>
<proteinExistence type="predicted"/>
<gene>
    <name evidence="1" type="ORF">MA16_Dca027977</name>
</gene>
<dbReference type="Proteomes" id="UP000233837">
    <property type="component" value="Unassembled WGS sequence"/>
</dbReference>
<evidence type="ECO:0000313" key="1">
    <source>
        <dbReference type="EMBL" id="PKU61394.1"/>
    </source>
</evidence>
<dbReference type="EMBL" id="KZ504702">
    <property type="protein sequence ID" value="PKU61394.1"/>
    <property type="molecule type" value="Genomic_DNA"/>
</dbReference>
<dbReference type="AlphaFoldDB" id="A0A2I0VDB3"/>
<organism evidence="1 2">
    <name type="scientific">Dendrobium catenatum</name>
    <dbReference type="NCBI Taxonomy" id="906689"/>
    <lineage>
        <taxon>Eukaryota</taxon>
        <taxon>Viridiplantae</taxon>
        <taxon>Streptophyta</taxon>
        <taxon>Embryophyta</taxon>
        <taxon>Tracheophyta</taxon>
        <taxon>Spermatophyta</taxon>
        <taxon>Magnoliopsida</taxon>
        <taxon>Liliopsida</taxon>
        <taxon>Asparagales</taxon>
        <taxon>Orchidaceae</taxon>
        <taxon>Epidendroideae</taxon>
        <taxon>Malaxideae</taxon>
        <taxon>Dendrobiinae</taxon>
        <taxon>Dendrobium</taxon>
    </lineage>
</organism>
<name>A0A2I0VDB3_9ASPA</name>
<evidence type="ECO:0000313" key="2">
    <source>
        <dbReference type="Proteomes" id="UP000233837"/>
    </source>
</evidence>
<reference evidence="1 2" key="1">
    <citation type="journal article" date="2016" name="Sci. Rep.">
        <title>The Dendrobium catenatum Lindl. genome sequence provides insights into polysaccharide synthase, floral development and adaptive evolution.</title>
        <authorList>
            <person name="Zhang G.Q."/>
            <person name="Xu Q."/>
            <person name="Bian C."/>
            <person name="Tsai W.C."/>
            <person name="Yeh C.M."/>
            <person name="Liu K.W."/>
            <person name="Yoshida K."/>
            <person name="Zhang L.S."/>
            <person name="Chang S.B."/>
            <person name="Chen F."/>
            <person name="Shi Y."/>
            <person name="Su Y.Y."/>
            <person name="Zhang Y.Q."/>
            <person name="Chen L.J."/>
            <person name="Yin Y."/>
            <person name="Lin M."/>
            <person name="Huang H."/>
            <person name="Deng H."/>
            <person name="Wang Z.W."/>
            <person name="Zhu S.L."/>
            <person name="Zhao X."/>
            <person name="Deng C."/>
            <person name="Niu S.C."/>
            <person name="Huang J."/>
            <person name="Wang M."/>
            <person name="Liu G.H."/>
            <person name="Yang H.J."/>
            <person name="Xiao X.J."/>
            <person name="Hsiao Y.Y."/>
            <person name="Wu W.L."/>
            <person name="Chen Y.Y."/>
            <person name="Mitsuda N."/>
            <person name="Ohme-Takagi M."/>
            <person name="Luo Y.B."/>
            <person name="Van de Peer Y."/>
            <person name="Liu Z.J."/>
        </authorList>
    </citation>
    <scope>NUCLEOTIDE SEQUENCE [LARGE SCALE GENOMIC DNA]</scope>
    <source>
        <tissue evidence="1">The whole plant</tissue>
    </source>
</reference>
<accession>A0A2I0VDB3</accession>